<evidence type="ECO:0008006" key="3">
    <source>
        <dbReference type="Google" id="ProtNLM"/>
    </source>
</evidence>
<organism evidence="1 2">
    <name type="scientific">Bradyrhizobium aeschynomenes</name>
    <dbReference type="NCBI Taxonomy" id="2734909"/>
    <lineage>
        <taxon>Bacteria</taxon>
        <taxon>Pseudomonadati</taxon>
        <taxon>Pseudomonadota</taxon>
        <taxon>Alphaproteobacteria</taxon>
        <taxon>Hyphomicrobiales</taxon>
        <taxon>Nitrobacteraceae</taxon>
        <taxon>Bradyrhizobium</taxon>
    </lineage>
</organism>
<keyword evidence="2" id="KW-1185">Reference proteome</keyword>
<sequence>MKISSLTCPHCQAAYEVAESTSLVGAPGRTDCGICGTPLAVWNEPKLLAFRLVVPHEHKYPRVPVPAPLA</sequence>
<reference evidence="1" key="1">
    <citation type="submission" date="2020-05" db="EMBL/GenBank/DDBJ databases">
        <title>Nod-independent and nitrogen-fixing Bradyrhizobium aeschynomene sp. nov. isolated from nodules of Aeschynomene indica.</title>
        <authorList>
            <person name="Zhang Z."/>
        </authorList>
    </citation>
    <scope>NUCLEOTIDE SEQUENCE</scope>
    <source>
        <strain evidence="1">83012</strain>
    </source>
</reference>
<dbReference type="RefSeq" id="WP_172113772.1">
    <property type="nucleotide sequence ID" value="NZ_JABFDM010000002.1"/>
</dbReference>
<name>A0ABX2CKH8_9BRAD</name>
<evidence type="ECO:0000313" key="1">
    <source>
        <dbReference type="EMBL" id="NPU68718.1"/>
    </source>
</evidence>
<proteinExistence type="predicted"/>
<comment type="caution">
    <text evidence="1">The sequence shown here is derived from an EMBL/GenBank/DDBJ whole genome shotgun (WGS) entry which is preliminary data.</text>
</comment>
<accession>A0ABX2CKH8</accession>
<dbReference type="EMBL" id="JABFDN010000012">
    <property type="protein sequence ID" value="NPU68718.1"/>
    <property type="molecule type" value="Genomic_DNA"/>
</dbReference>
<gene>
    <name evidence="1" type="ORF">HL667_27205</name>
</gene>
<protein>
    <recommendedName>
        <fullName evidence="3">Zinc finger/thioredoxin putative domain-containing protein</fullName>
    </recommendedName>
</protein>
<dbReference type="Proteomes" id="UP000886476">
    <property type="component" value="Unassembled WGS sequence"/>
</dbReference>
<evidence type="ECO:0000313" key="2">
    <source>
        <dbReference type="Proteomes" id="UP000886476"/>
    </source>
</evidence>